<protein>
    <submittedName>
        <fullName evidence="2">Heat induced stress protein YflT</fullName>
    </submittedName>
</protein>
<evidence type="ECO:0000256" key="1">
    <source>
        <dbReference type="SAM" id="MobiDB-lite"/>
    </source>
</evidence>
<gene>
    <name evidence="2" type="ORF">SAMN04489868_10228</name>
</gene>
<keyword evidence="3" id="KW-1185">Reference proteome</keyword>
<evidence type="ECO:0000313" key="2">
    <source>
        <dbReference type="EMBL" id="SFH53946.1"/>
    </source>
</evidence>
<proteinExistence type="predicted"/>
<feature type="compositionally biased region" description="Polar residues" evidence="1">
    <location>
        <begin position="207"/>
        <end position="223"/>
    </location>
</feature>
<sequence length="330" mass="36070">MQRRVEGTYLTPEEVMHAIERLLQEGYVGEEIVVITDDQSDYQSLEDLTLVEVDAVDPDAGKSLWEKTKETLSFGNYHSDEASSPLEEYGVDGEMSEQFTTALENGEIVLLVDSNAPAHLDSLSTVNEEVLNHSEKEEPAETPTKESFDVVTGDEGYFDPSQAQSSREDKVSKGEIDTHKESNETDQLHGAIETNDGVKGDVPEHSASVQKNDAQSDQQSNQKDPVEEANQSDQKDVQSHEDASSLKETPELTGDEDTVKKEPTGHAYPDNINTGVVGGSDKNLPKKSPVEDGKPNEDATTDTAPPESDAYYSDTYKAAGGKSIEDDENK</sequence>
<dbReference type="EMBL" id="FOQE01000002">
    <property type="protein sequence ID" value="SFH53946.1"/>
    <property type="molecule type" value="Genomic_DNA"/>
</dbReference>
<feature type="compositionally biased region" description="Basic and acidic residues" evidence="1">
    <location>
        <begin position="233"/>
        <end position="250"/>
    </location>
</feature>
<feature type="compositionally biased region" description="Basic and acidic residues" evidence="1">
    <location>
        <begin position="130"/>
        <end position="148"/>
    </location>
</feature>
<accession>A0A1I3AVZ0</accession>
<evidence type="ECO:0000313" key="3">
    <source>
        <dbReference type="Proteomes" id="UP000198668"/>
    </source>
</evidence>
<dbReference type="AlphaFoldDB" id="A0A1I3AVZ0"/>
<name>A0A1I3AVZ0_9LACT</name>
<dbReference type="OrthoDB" id="2155783at2"/>
<organism evidence="2 3">
    <name type="scientific">Pisciglobus halotolerans</name>
    <dbReference type="NCBI Taxonomy" id="745365"/>
    <lineage>
        <taxon>Bacteria</taxon>
        <taxon>Bacillati</taxon>
        <taxon>Bacillota</taxon>
        <taxon>Bacilli</taxon>
        <taxon>Lactobacillales</taxon>
        <taxon>Carnobacteriaceae</taxon>
    </lineage>
</organism>
<feature type="compositionally biased region" description="Basic and acidic residues" evidence="1">
    <location>
        <begin position="166"/>
        <end position="187"/>
    </location>
</feature>
<reference evidence="2 3" key="1">
    <citation type="submission" date="2016-10" db="EMBL/GenBank/DDBJ databases">
        <authorList>
            <person name="de Groot N.N."/>
        </authorList>
    </citation>
    <scope>NUCLEOTIDE SEQUENCE [LARGE SCALE GENOMIC DNA]</scope>
    <source>
        <strain evidence="2 3">DSM 27630</strain>
    </source>
</reference>
<feature type="compositionally biased region" description="Basic and acidic residues" evidence="1">
    <location>
        <begin position="288"/>
        <end position="297"/>
    </location>
</feature>
<feature type="region of interest" description="Disordered" evidence="1">
    <location>
        <begin position="129"/>
        <end position="330"/>
    </location>
</feature>
<dbReference type="Proteomes" id="UP000198668">
    <property type="component" value="Unassembled WGS sequence"/>
</dbReference>